<sequence>MSWPMDGREGLSSKADAVLKAGRSNACRIDGRRNVSLAWGRGSTDVASVAEAVVEGSEKRWIVSRGCTGGRRRAGLAVQRCLRGVLSAGCRGV</sequence>
<dbReference type="EMBL" id="WJXW01000013">
    <property type="protein sequence ID" value="KAF9730880.1"/>
    <property type="molecule type" value="Genomic_DNA"/>
</dbReference>
<reference evidence="1" key="1">
    <citation type="journal article" date="2020" name="Mol. Plant Microbe Interact.">
        <title>Genome Sequence of the Biocontrol Agent Coniothyrium minitans strain Conio (IMI 134523).</title>
        <authorList>
            <person name="Patel D."/>
            <person name="Shittu T.A."/>
            <person name="Baroncelli R."/>
            <person name="Muthumeenakshi S."/>
            <person name="Osborne T.H."/>
            <person name="Janganan T.K."/>
            <person name="Sreenivasaprasad S."/>
        </authorList>
    </citation>
    <scope>NUCLEOTIDE SEQUENCE</scope>
    <source>
        <strain evidence="1">Conio</strain>
    </source>
</reference>
<dbReference type="OrthoDB" id="3768616at2759"/>
<comment type="caution">
    <text evidence="1">The sequence shown here is derived from an EMBL/GenBank/DDBJ whole genome shotgun (WGS) entry which is preliminary data.</text>
</comment>
<accession>A0A9P6GAL5</accession>
<organism evidence="1 2">
    <name type="scientific">Paraphaeosphaeria minitans</name>
    <dbReference type="NCBI Taxonomy" id="565426"/>
    <lineage>
        <taxon>Eukaryota</taxon>
        <taxon>Fungi</taxon>
        <taxon>Dikarya</taxon>
        <taxon>Ascomycota</taxon>
        <taxon>Pezizomycotina</taxon>
        <taxon>Dothideomycetes</taxon>
        <taxon>Pleosporomycetidae</taxon>
        <taxon>Pleosporales</taxon>
        <taxon>Massarineae</taxon>
        <taxon>Didymosphaeriaceae</taxon>
        <taxon>Paraphaeosphaeria</taxon>
    </lineage>
</organism>
<dbReference type="AlphaFoldDB" id="A0A9P6GAL5"/>
<gene>
    <name evidence="1" type="ORF">PMIN01_10838</name>
</gene>
<keyword evidence="2" id="KW-1185">Reference proteome</keyword>
<evidence type="ECO:0000313" key="1">
    <source>
        <dbReference type="EMBL" id="KAF9730880.1"/>
    </source>
</evidence>
<dbReference type="Proteomes" id="UP000756921">
    <property type="component" value="Unassembled WGS sequence"/>
</dbReference>
<evidence type="ECO:0000313" key="2">
    <source>
        <dbReference type="Proteomes" id="UP000756921"/>
    </source>
</evidence>
<proteinExistence type="predicted"/>
<protein>
    <submittedName>
        <fullName evidence="1">Uncharacterized protein</fullName>
    </submittedName>
</protein>
<name>A0A9P6GAL5_9PLEO</name>